<dbReference type="RefSeq" id="WP_151699628.1">
    <property type="nucleotide sequence ID" value="NZ_CP031223.1"/>
</dbReference>
<proteinExistence type="predicted"/>
<dbReference type="AlphaFoldDB" id="A0A5J6SLW2"/>
<evidence type="ECO:0000313" key="1">
    <source>
        <dbReference type="EMBL" id="QFF98692.1"/>
    </source>
</evidence>
<dbReference type="EMBL" id="CP031223">
    <property type="protein sequence ID" value="QFF98692.1"/>
    <property type="molecule type" value="Genomic_DNA"/>
</dbReference>
<name>A0A5J6SLW2_9BACI</name>
<accession>A0A5J6SLW2</accession>
<evidence type="ECO:0000313" key="2">
    <source>
        <dbReference type="Proteomes" id="UP000325517"/>
    </source>
</evidence>
<gene>
    <name evidence="1" type="ORF">PB01_07515</name>
</gene>
<organism evidence="1 2">
    <name type="scientific">Psychrobacillus glaciei</name>
    <dbReference type="NCBI Taxonomy" id="2283160"/>
    <lineage>
        <taxon>Bacteria</taxon>
        <taxon>Bacillati</taxon>
        <taxon>Bacillota</taxon>
        <taxon>Bacilli</taxon>
        <taxon>Bacillales</taxon>
        <taxon>Bacillaceae</taxon>
        <taxon>Psychrobacillus</taxon>
    </lineage>
</organism>
<keyword evidence="2" id="KW-1185">Reference proteome</keyword>
<sequence length="97" mass="11792">MEIIEAKDQIKKIEEYIQKVENYVADAFEKKVFKLYVLRENVTKITKELNEEEYRIGNRKLISKNILDLIRRKPTDEMHEMARKLFNQNKKRSALKY</sequence>
<protein>
    <submittedName>
        <fullName evidence="1">Uncharacterized protein</fullName>
    </submittedName>
</protein>
<reference evidence="1 2" key="1">
    <citation type="submission" date="2018-07" db="EMBL/GenBank/DDBJ databases">
        <title>Complete genome sequence of Psychrobacillus sp. PB01, isolated from iceberg, and comparative genome analysis of Psychrobacillus strains.</title>
        <authorList>
            <person name="Lee P.C."/>
        </authorList>
    </citation>
    <scope>NUCLEOTIDE SEQUENCE [LARGE SCALE GENOMIC DNA]</scope>
    <source>
        <strain evidence="1 2">PB01</strain>
    </source>
</reference>
<dbReference type="KEGG" id="psyo:PB01_07515"/>
<dbReference type="OrthoDB" id="2891578at2"/>
<dbReference type="Proteomes" id="UP000325517">
    <property type="component" value="Chromosome"/>
</dbReference>